<name>A0A1Y1VAR5_9FUNG</name>
<evidence type="ECO:0000256" key="1">
    <source>
        <dbReference type="SAM" id="MobiDB-lite"/>
    </source>
</evidence>
<comment type="caution">
    <text evidence="2">The sequence shown here is derived from an EMBL/GenBank/DDBJ whole genome shotgun (WGS) entry which is preliminary data.</text>
</comment>
<evidence type="ECO:0000313" key="3">
    <source>
        <dbReference type="Proteomes" id="UP000193719"/>
    </source>
</evidence>
<sequence>MNYLKINCNTKKYNDTHFLNSLIDFSPLYFLSIWRDIPINQLSNHVPPKLISELSKKFRYLVEITKFPYQCVLSSTYYLYMLTKKHPELKGYGSEKNLMVMALMITNKMLYDNTYSNKTWSEISDIPLEELNIMELEFCGVLDYNLNIDQKNYGIWENYMRSLVSKFESDTAKKIHYLNTTKGYVNENKSSSSRQKMYNPPSPITPITPVDEYSSIYKNRNQSIYLE</sequence>
<dbReference type="PANTHER" id="PTHR15615:SF27">
    <property type="entry name" value="PHO85 CYCLIN CLG1"/>
    <property type="match status" value="1"/>
</dbReference>
<proteinExistence type="predicted"/>
<dbReference type="Pfam" id="PF08613">
    <property type="entry name" value="Cyclin"/>
    <property type="match status" value="1"/>
</dbReference>
<protein>
    <recommendedName>
        <fullName evidence="4">Cyclin N-terminal domain-containing protein</fullName>
    </recommendedName>
</protein>
<dbReference type="PANTHER" id="PTHR15615">
    <property type="match status" value="1"/>
</dbReference>
<keyword evidence="3" id="KW-1185">Reference proteome</keyword>
<dbReference type="CDD" id="cd20557">
    <property type="entry name" value="CYCLIN_ScPCL1-like"/>
    <property type="match status" value="1"/>
</dbReference>
<gene>
    <name evidence="2" type="ORF">BCR36DRAFT_411914</name>
</gene>
<dbReference type="GO" id="GO:0016538">
    <property type="term" value="F:cyclin-dependent protein serine/threonine kinase regulator activity"/>
    <property type="evidence" value="ECO:0007669"/>
    <property type="project" value="TreeGrafter"/>
</dbReference>
<evidence type="ECO:0008006" key="4">
    <source>
        <dbReference type="Google" id="ProtNLM"/>
    </source>
</evidence>
<reference evidence="2 3" key="1">
    <citation type="submission" date="2016-08" db="EMBL/GenBank/DDBJ databases">
        <title>Genomes of anaerobic fungi encode conserved fungal cellulosomes for biomass hydrolysis.</title>
        <authorList>
            <consortium name="DOE Joint Genome Institute"/>
            <person name="Haitjema C.H."/>
            <person name="Gilmore S.P."/>
            <person name="Henske J.K."/>
            <person name="Solomon K.V."/>
            <person name="De Groot R."/>
            <person name="Kuo A."/>
            <person name="Mondo S.J."/>
            <person name="Salamov A.A."/>
            <person name="Labutti K."/>
            <person name="Zhao Z."/>
            <person name="Chiniquy J."/>
            <person name="Barry K."/>
            <person name="Brewer H.M."/>
            <person name="Purvine S.O."/>
            <person name="Wright A.T."/>
            <person name="Boxma B."/>
            <person name="Van Alen T."/>
            <person name="Hackstein J.H."/>
            <person name="Baker S.E."/>
            <person name="Grigoriev I.V."/>
            <person name="O'Malley M.A."/>
        </authorList>
    </citation>
    <scope>NUCLEOTIDE SEQUENCE [LARGE SCALE GENOMIC DNA]</scope>
    <source>
        <strain evidence="3">finn</strain>
    </source>
</reference>
<feature type="compositionally biased region" description="Polar residues" evidence="1">
    <location>
        <begin position="186"/>
        <end position="196"/>
    </location>
</feature>
<dbReference type="OrthoDB" id="244495at2759"/>
<accession>A0A1Y1VAR5</accession>
<dbReference type="Gene3D" id="1.10.472.10">
    <property type="entry name" value="Cyclin-like"/>
    <property type="match status" value="1"/>
</dbReference>
<dbReference type="Proteomes" id="UP000193719">
    <property type="component" value="Unassembled WGS sequence"/>
</dbReference>
<dbReference type="InterPro" id="IPR013922">
    <property type="entry name" value="Cyclin_PHO80-like"/>
</dbReference>
<dbReference type="GO" id="GO:0000307">
    <property type="term" value="C:cyclin-dependent protein kinase holoenzyme complex"/>
    <property type="evidence" value="ECO:0007669"/>
    <property type="project" value="TreeGrafter"/>
</dbReference>
<dbReference type="AlphaFoldDB" id="A0A1Y1VAR5"/>
<feature type="region of interest" description="Disordered" evidence="1">
    <location>
        <begin position="186"/>
        <end position="206"/>
    </location>
</feature>
<dbReference type="EMBL" id="MCFH01000018">
    <property type="protein sequence ID" value="ORX51453.1"/>
    <property type="molecule type" value="Genomic_DNA"/>
</dbReference>
<dbReference type="GO" id="GO:0005634">
    <property type="term" value="C:nucleus"/>
    <property type="evidence" value="ECO:0007669"/>
    <property type="project" value="TreeGrafter"/>
</dbReference>
<reference evidence="2 3" key="2">
    <citation type="submission" date="2016-08" db="EMBL/GenBank/DDBJ databases">
        <title>Pervasive Adenine N6-methylation of Active Genes in Fungi.</title>
        <authorList>
            <consortium name="DOE Joint Genome Institute"/>
            <person name="Mondo S.J."/>
            <person name="Dannebaum R.O."/>
            <person name="Kuo R.C."/>
            <person name="Labutti K."/>
            <person name="Haridas S."/>
            <person name="Kuo A."/>
            <person name="Salamov A."/>
            <person name="Ahrendt S.R."/>
            <person name="Lipzen A."/>
            <person name="Sullivan W."/>
            <person name="Andreopoulos W.B."/>
            <person name="Clum A."/>
            <person name="Lindquist E."/>
            <person name="Daum C."/>
            <person name="Ramamoorthy G.K."/>
            <person name="Gryganskyi A."/>
            <person name="Culley D."/>
            <person name="Magnuson J.K."/>
            <person name="James T.Y."/>
            <person name="O'Malley M.A."/>
            <person name="Stajich J.E."/>
            <person name="Spatafora J.W."/>
            <person name="Visel A."/>
            <person name="Grigoriev I.V."/>
        </authorList>
    </citation>
    <scope>NUCLEOTIDE SEQUENCE [LARGE SCALE GENOMIC DNA]</scope>
    <source>
        <strain evidence="3">finn</strain>
    </source>
</reference>
<evidence type="ECO:0000313" key="2">
    <source>
        <dbReference type="EMBL" id="ORX51453.1"/>
    </source>
</evidence>
<dbReference type="STRING" id="1754191.A0A1Y1VAR5"/>
<organism evidence="2 3">
    <name type="scientific">Piromyces finnis</name>
    <dbReference type="NCBI Taxonomy" id="1754191"/>
    <lineage>
        <taxon>Eukaryota</taxon>
        <taxon>Fungi</taxon>
        <taxon>Fungi incertae sedis</taxon>
        <taxon>Chytridiomycota</taxon>
        <taxon>Chytridiomycota incertae sedis</taxon>
        <taxon>Neocallimastigomycetes</taxon>
        <taxon>Neocallimastigales</taxon>
        <taxon>Neocallimastigaceae</taxon>
        <taxon>Piromyces</taxon>
    </lineage>
</organism>
<dbReference type="GO" id="GO:0019901">
    <property type="term" value="F:protein kinase binding"/>
    <property type="evidence" value="ECO:0007669"/>
    <property type="project" value="InterPro"/>
</dbReference>